<keyword evidence="12" id="KW-0256">Endoplasmic reticulum</keyword>
<keyword evidence="9" id="KW-0358">Heparin-binding</keyword>
<evidence type="ECO:0000256" key="3">
    <source>
        <dbReference type="ARBA" id="ARBA00004369"/>
    </source>
</evidence>
<protein>
    <recommendedName>
        <fullName evidence="19">Thrombospondin-1</fullName>
    </recommendedName>
    <alternativeName>
        <fullName evidence="20">Glycoprotein G</fullName>
    </alternativeName>
</protein>
<dbReference type="AlphaFoldDB" id="A0A674BDE7"/>
<dbReference type="PROSITE" id="PS01208">
    <property type="entry name" value="VWFC_1"/>
    <property type="match status" value="1"/>
</dbReference>
<dbReference type="InterPro" id="IPR003367">
    <property type="entry name" value="Thrombospondin_3-like_rpt"/>
</dbReference>
<dbReference type="GO" id="GO:0005509">
    <property type="term" value="F:calcium ion binding"/>
    <property type="evidence" value="ECO:0007669"/>
    <property type="project" value="UniProtKB-UniRule"/>
</dbReference>
<dbReference type="Pfam" id="PF02412">
    <property type="entry name" value="TSP_3"/>
    <property type="match status" value="6"/>
</dbReference>
<dbReference type="InterPro" id="IPR013320">
    <property type="entry name" value="ConA-like_dom_sf"/>
</dbReference>
<evidence type="ECO:0000313" key="29">
    <source>
        <dbReference type="Proteomes" id="UP000472277"/>
    </source>
</evidence>
<evidence type="ECO:0000256" key="7">
    <source>
        <dbReference type="ARBA" id="ARBA00022530"/>
    </source>
</evidence>
<dbReference type="InterPro" id="IPR000742">
    <property type="entry name" value="EGF"/>
</dbReference>
<dbReference type="Gene3D" id="6.20.200.20">
    <property type="match status" value="1"/>
</dbReference>
<keyword evidence="6" id="KW-0964">Secreted</keyword>
<dbReference type="SMART" id="SM00209">
    <property type="entry name" value="TSP1"/>
    <property type="match status" value="3"/>
</dbReference>
<dbReference type="InterPro" id="IPR001007">
    <property type="entry name" value="VWF_dom"/>
</dbReference>
<evidence type="ECO:0000256" key="17">
    <source>
        <dbReference type="ARBA" id="ARBA00023180"/>
    </source>
</evidence>
<evidence type="ECO:0000256" key="9">
    <source>
        <dbReference type="ARBA" id="ARBA00022674"/>
    </source>
</evidence>
<dbReference type="GO" id="GO:0009986">
    <property type="term" value="C:cell surface"/>
    <property type="evidence" value="ECO:0007669"/>
    <property type="project" value="UniProtKB-SubCell"/>
</dbReference>
<dbReference type="InterPro" id="IPR001881">
    <property type="entry name" value="EGF-like_Ca-bd_dom"/>
</dbReference>
<dbReference type="Gene3D" id="2.10.25.10">
    <property type="entry name" value="Laminin"/>
    <property type="match status" value="3"/>
</dbReference>
<evidence type="ECO:0000256" key="10">
    <source>
        <dbReference type="ARBA" id="ARBA00022729"/>
    </source>
</evidence>
<dbReference type="Proteomes" id="UP000472277">
    <property type="component" value="Chromosome 33"/>
</dbReference>
<keyword evidence="18" id="KW-0834">Unfolded protein response</keyword>
<evidence type="ECO:0000256" key="21">
    <source>
        <dbReference type="PROSITE-ProRule" id="PRU00076"/>
    </source>
</evidence>
<dbReference type="PROSITE" id="PS51234">
    <property type="entry name" value="TSP3"/>
    <property type="match status" value="3"/>
</dbReference>
<evidence type="ECO:0000259" key="25">
    <source>
        <dbReference type="PROSITE" id="PS50026"/>
    </source>
</evidence>
<evidence type="ECO:0000256" key="5">
    <source>
        <dbReference type="ARBA" id="ARBA00009456"/>
    </source>
</evidence>
<reference evidence="28" key="2">
    <citation type="submission" date="2025-09" db="UniProtKB">
        <authorList>
            <consortium name="Ensembl"/>
        </authorList>
    </citation>
    <scope>IDENTIFICATION</scope>
</reference>
<dbReference type="Ensembl" id="ENSSTUT00000073292.1">
    <property type="protein sequence ID" value="ENSSTUP00000068996.1"/>
    <property type="gene ID" value="ENSSTUG00000028590.1"/>
</dbReference>
<dbReference type="OMA" id="LTNKGCK"/>
<dbReference type="GO" id="GO:0007155">
    <property type="term" value="P:cell adhesion"/>
    <property type="evidence" value="ECO:0007669"/>
    <property type="project" value="UniProtKB-KW"/>
</dbReference>
<dbReference type="GO" id="GO:0005576">
    <property type="term" value="C:extracellular region"/>
    <property type="evidence" value="ECO:0007669"/>
    <property type="project" value="InterPro"/>
</dbReference>
<sequence>KMKPTGVFLLLVLWNCEGSRVAEIGDDNGVYDLFELVKVNKRHQGVTLVKGADPYSPAYKVLNADLIPPVPEISFRDLIDSVQAERGFLLLVNFKQFKKTRGSLLTVEKNDGSGPIFEIISNGKAQTLDVVYSTGNKQQVVSIEDADLATGHWKNITLFIQEDRAQLFVGCEEINISEIDVPIQKVLTHEVADIARLRIGKGAVKDKFMGVLQNVRFVFGTTLEAIMRNKGCQSSGTLTDVMTLDNPVNGSSPAIRTDYTGHKSKEIQQVCGFSCEDITSMFKELKGLGVVVKQLSNELNRVVSTESSWNKESTLLMNQMNIHRGVCLHNGIVHKDKDEWTVDGCTECTCQNSATVCRKISCPLMPCANATVPDGECCPRCGTPSDYAEDGWSPWSEWTHCSVSCGRGIQQRGRSCDRINSNCEGTSVQTRDCYPQECDKRFKQDGGWSHWSPWSSCSVTCGEGVITRIRLCNSPTPQMGGRDCQGQGRETEVCQKSPCPIDGVWGPWSLWDTCSVTCGGGFQTRQRLCNNPTPKYGGKECQGDGKTSQLCGKEDCPIDGCLSNPCFAGAKCSSFDDGSWKCGACPVGYTGDGINCKDIDECKEVRDACFTLNGVHRCENTEPGYNCLACPPRYSGQQPFGRGVEQATAKKQVCTPRNPCQDGSHDCNKNANCIYLGQFSDTMFRCECKPGYAGNGHICGDDTDLDGWPNKDLLCVENATYHCKKDNCPNLPNSGQEDHDKDELGDACDHDDDNDGIPDDRKPNTDNCPMVYNPAQYDVDRDDVGDRCDNCVHESNPDQVDTDNNGEGDACAIDIDGDGILNERDNCPYVYNVDQRDTDGDGVGDHCDNCPLENNPDQIDSDSDRVGDKCDNNQDIDEDGHQNNLDNCPYIPNANQADHDKDGKGDACDHDDDNDGIPDDKDNCRLAFNPDQLDSDGDGRGDVCKDDFDQDNILDIYDVCPENFAISETDFRRFQMVPLDPKGTSQIDPNWVVRHQGKELVQTVNCDPGIAVGFDEFNAVDFSGTFFINTDRDDDYAGFVFGYQSSSRFYVVMWKQITQTYWSHTPTRAQGYSGVSIKVVNSTTGPGEHLRNALWHTGDTAGQVRTLWHDPKNIGWKDYTAYRWHLIHRPKSGLIRVVMYEGKRIMADSGNIYDKTYAGGRLGMYVFSQEMTYFSDLKYECRGKISAVDSEGLDLFPNEESSRIFTPDGPEMPLKGTIEGPWTVWIG</sequence>
<feature type="domain" description="TSP C-terminal" evidence="27">
    <location>
        <begin position="972"/>
        <end position="1186"/>
    </location>
</feature>
<dbReference type="FunFam" id="2.20.100.10:FF:000007">
    <property type="entry name" value="Thrombospondin 1"/>
    <property type="match status" value="2"/>
</dbReference>
<dbReference type="Pfam" id="PF00090">
    <property type="entry name" value="TSP_1"/>
    <property type="match status" value="3"/>
</dbReference>
<dbReference type="GO" id="GO:0016529">
    <property type="term" value="C:sarcoplasmic reticulum"/>
    <property type="evidence" value="ECO:0007669"/>
    <property type="project" value="UniProtKB-SubCell"/>
</dbReference>
<dbReference type="InterPro" id="IPR008859">
    <property type="entry name" value="Thrombospondin_C"/>
</dbReference>
<dbReference type="GeneTree" id="ENSGT00940000155832"/>
<dbReference type="InterPro" id="IPR036383">
    <property type="entry name" value="TSP1_rpt_sf"/>
</dbReference>
<dbReference type="PANTHER" id="PTHR10199">
    <property type="entry name" value="THROMBOSPONDIN"/>
    <property type="match status" value="1"/>
</dbReference>
<dbReference type="SUPFAM" id="SSF57196">
    <property type="entry name" value="EGF/Laminin"/>
    <property type="match status" value="1"/>
</dbReference>
<dbReference type="PROSITE" id="PS01186">
    <property type="entry name" value="EGF_2"/>
    <property type="match status" value="1"/>
</dbReference>
<keyword evidence="10 24" id="KW-0732">Signal</keyword>
<organism evidence="28 29">
    <name type="scientific">Salmo trutta</name>
    <name type="common">Brown trout</name>
    <dbReference type="NCBI Taxonomy" id="8032"/>
    <lineage>
        <taxon>Eukaryota</taxon>
        <taxon>Metazoa</taxon>
        <taxon>Chordata</taxon>
        <taxon>Craniata</taxon>
        <taxon>Vertebrata</taxon>
        <taxon>Euteleostomi</taxon>
        <taxon>Actinopterygii</taxon>
        <taxon>Neopterygii</taxon>
        <taxon>Teleostei</taxon>
        <taxon>Protacanthopterygii</taxon>
        <taxon>Salmoniformes</taxon>
        <taxon>Salmonidae</taxon>
        <taxon>Salmoninae</taxon>
        <taxon>Salmo</taxon>
    </lineage>
</organism>
<name>A0A674BDE7_SALTR</name>
<evidence type="ECO:0000256" key="4">
    <source>
        <dbReference type="ARBA" id="ARBA00004498"/>
    </source>
</evidence>
<dbReference type="FunFam" id="2.10.25.10:FF:000070">
    <property type="entry name" value="Thrombospondin 2"/>
    <property type="match status" value="1"/>
</dbReference>
<dbReference type="Pfam" id="PF05735">
    <property type="entry name" value="TSP_C"/>
    <property type="match status" value="1"/>
</dbReference>
<dbReference type="InterPro" id="IPR048287">
    <property type="entry name" value="TSPN-like_N"/>
</dbReference>
<dbReference type="Pfam" id="PF00093">
    <property type="entry name" value="VWC"/>
    <property type="match status" value="1"/>
</dbReference>
<dbReference type="GO" id="GO:0006986">
    <property type="term" value="P:response to unfolded protein"/>
    <property type="evidence" value="ECO:0007669"/>
    <property type="project" value="UniProtKB-KW"/>
</dbReference>
<dbReference type="PROSITE" id="PS51236">
    <property type="entry name" value="TSP_CTER"/>
    <property type="match status" value="1"/>
</dbReference>
<evidence type="ECO:0000256" key="14">
    <source>
        <dbReference type="ARBA" id="ARBA00022889"/>
    </source>
</evidence>
<dbReference type="FunFam" id="2.10.25.10:FF:000025">
    <property type="entry name" value="Thrombospondin 3"/>
    <property type="match status" value="1"/>
</dbReference>
<dbReference type="PANTHER" id="PTHR10199:SF78">
    <property type="entry name" value="THROMBOSPONDIN-1"/>
    <property type="match status" value="1"/>
</dbReference>
<dbReference type="InterPro" id="IPR000884">
    <property type="entry name" value="TSP1_rpt"/>
</dbReference>
<proteinExistence type="inferred from homology"/>
<dbReference type="SMART" id="SM00210">
    <property type="entry name" value="TSPN"/>
    <property type="match status" value="1"/>
</dbReference>
<feature type="domain" description="EGF-like" evidence="25">
    <location>
        <begin position="557"/>
        <end position="597"/>
    </location>
</feature>
<dbReference type="FunFam" id="2.20.100.10:FF:000004">
    <property type="entry name" value="Adhesion G protein-coupled receptor B2"/>
    <property type="match status" value="1"/>
</dbReference>
<dbReference type="Gene3D" id="4.10.1080.10">
    <property type="entry name" value="TSP type-3 repeat"/>
    <property type="match status" value="2"/>
</dbReference>
<dbReference type="PROSITE" id="PS50092">
    <property type="entry name" value="TSP1"/>
    <property type="match status" value="3"/>
</dbReference>
<feature type="repeat" description="TSP type-3" evidence="22">
    <location>
        <begin position="897"/>
        <end position="932"/>
    </location>
</feature>
<keyword evidence="8 21" id="KW-0245">EGF-like domain</keyword>
<dbReference type="SUPFAM" id="SSF103647">
    <property type="entry name" value="TSP type-3 repeat"/>
    <property type="match status" value="3"/>
</dbReference>
<dbReference type="FunFam" id="2.10.25.10:FF:000027">
    <property type="entry name" value="Thrombospondin 3"/>
    <property type="match status" value="1"/>
</dbReference>
<feature type="compositionally biased region" description="Basic and acidic residues" evidence="23">
    <location>
        <begin position="862"/>
        <end position="872"/>
    </location>
</feature>
<feature type="repeat" description="TSP type-3" evidence="22">
    <location>
        <begin position="933"/>
        <end position="968"/>
    </location>
</feature>
<keyword evidence="29" id="KW-1185">Reference proteome</keyword>
<feature type="signal peptide" evidence="24">
    <location>
        <begin position="1"/>
        <end position="18"/>
    </location>
</feature>
<dbReference type="InterPro" id="IPR028974">
    <property type="entry name" value="TSP_type-3_rpt"/>
</dbReference>
<dbReference type="InterPro" id="IPR017897">
    <property type="entry name" value="Thrombospondin_3_rpt"/>
</dbReference>
<comment type="caution">
    <text evidence="21">Lacks conserved residue(s) required for the propagation of feature annotation.</text>
</comment>
<dbReference type="Gene3D" id="2.20.100.10">
    <property type="entry name" value="Thrombospondin type-1 (TSP1) repeat"/>
    <property type="match status" value="3"/>
</dbReference>
<keyword evidence="17" id="KW-0325">Glycoprotein</keyword>
<evidence type="ECO:0000256" key="12">
    <source>
        <dbReference type="ARBA" id="ARBA00022824"/>
    </source>
</evidence>
<evidence type="ECO:0000256" key="20">
    <source>
        <dbReference type="ARBA" id="ARBA00077057"/>
    </source>
</evidence>
<evidence type="ECO:0000256" key="23">
    <source>
        <dbReference type="SAM" id="MobiDB-lite"/>
    </source>
</evidence>
<feature type="region of interest" description="Disordered" evidence="23">
    <location>
        <begin position="853"/>
        <end position="940"/>
    </location>
</feature>
<reference evidence="28" key="1">
    <citation type="submission" date="2025-08" db="UniProtKB">
        <authorList>
            <consortium name="Ensembl"/>
        </authorList>
    </citation>
    <scope>IDENTIFICATION</scope>
</reference>
<dbReference type="GO" id="GO:0008201">
    <property type="term" value="F:heparin binding"/>
    <property type="evidence" value="ECO:0007669"/>
    <property type="project" value="UniProtKB-KW"/>
</dbReference>
<keyword evidence="15" id="KW-0703">Sarcoplasmic reticulum</keyword>
<dbReference type="SUPFAM" id="SSF57603">
    <property type="entry name" value="FnI-like domain"/>
    <property type="match status" value="1"/>
</dbReference>
<feature type="domain" description="VWFC" evidence="26">
    <location>
        <begin position="325"/>
        <end position="382"/>
    </location>
</feature>
<feature type="compositionally biased region" description="Basic and acidic residues" evidence="23">
    <location>
        <begin position="736"/>
        <end position="748"/>
    </location>
</feature>
<dbReference type="SMART" id="SM00179">
    <property type="entry name" value="EGF_CA"/>
    <property type="match status" value="2"/>
</dbReference>
<evidence type="ECO:0000256" key="24">
    <source>
        <dbReference type="SAM" id="SignalP"/>
    </source>
</evidence>
<gene>
    <name evidence="28" type="primary">THBS1</name>
</gene>
<evidence type="ECO:0000256" key="6">
    <source>
        <dbReference type="ARBA" id="ARBA00022525"/>
    </source>
</evidence>
<feature type="domain" description="EGF-like" evidence="25">
    <location>
        <begin position="656"/>
        <end position="700"/>
    </location>
</feature>
<keyword evidence="13 22" id="KW-0106">Calcium</keyword>
<evidence type="ECO:0000313" key="28">
    <source>
        <dbReference type="Ensembl" id="ENSSTUP00000068996.1"/>
    </source>
</evidence>
<dbReference type="SMART" id="SM00181">
    <property type="entry name" value="EGF"/>
    <property type="match status" value="3"/>
</dbReference>
<feature type="compositionally biased region" description="Basic and acidic residues" evidence="23">
    <location>
        <begin position="897"/>
        <end position="908"/>
    </location>
</feature>
<evidence type="ECO:0000256" key="18">
    <source>
        <dbReference type="ARBA" id="ARBA00023230"/>
    </source>
</evidence>
<keyword evidence="14" id="KW-0130">Cell adhesion</keyword>
<dbReference type="FunFam" id="4.10.1080.10:FF:000003">
    <property type="entry name" value="Thrombospondin 2"/>
    <property type="match status" value="1"/>
</dbReference>
<keyword evidence="7" id="KW-0272">Extracellular matrix</keyword>
<dbReference type="FunFam" id="4.10.1080.10:FF:000001">
    <property type="entry name" value="Thrombospondin 3"/>
    <property type="match status" value="1"/>
</dbReference>
<accession>A0A674BDE7</accession>
<dbReference type="PROSITE" id="PS50184">
    <property type="entry name" value="VWFC_2"/>
    <property type="match status" value="1"/>
</dbReference>
<evidence type="ECO:0000259" key="27">
    <source>
        <dbReference type="PROSITE" id="PS51236"/>
    </source>
</evidence>
<dbReference type="PROSITE" id="PS50026">
    <property type="entry name" value="EGF_3"/>
    <property type="match status" value="2"/>
</dbReference>
<dbReference type="InParanoid" id="A0A674BDE7"/>
<dbReference type="SMART" id="SM00214">
    <property type="entry name" value="VWC"/>
    <property type="match status" value="1"/>
</dbReference>
<evidence type="ECO:0000256" key="13">
    <source>
        <dbReference type="ARBA" id="ARBA00022837"/>
    </source>
</evidence>
<feature type="repeat" description="TSP type-3" evidence="22">
    <location>
        <begin position="800"/>
        <end position="835"/>
    </location>
</feature>
<evidence type="ECO:0000256" key="2">
    <source>
        <dbReference type="ARBA" id="ARBA00004241"/>
    </source>
</evidence>
<feature type="region of interest" description="Disordered" evidence="23">
    <location>
        <begin position="732"/>
        <end position="779"/>
    </location>
</feature>
<evidence type="ECO:0000256" key="15">
    <source>
        <dbReference type="ARBA" id="ARBA00022951"/>
    </source>
</evidence>
<evidence type="ECO:0000256" key="11">
    <source>
        <dbReference type="ARBA" id="ARBA00022737"/>
    </source>
</evidence>
<evidence type="ECO:0000259" key="26">
    <source>
        <dbReference type="PROSITE" id="PS50184"/>
    </source>
</evidence>
<dbReference type="SUPFAM" id="SSF82895">
    <property type="entry name" value="TSP-1 type 1 repeat"/>
    <property type="match status" value="3"/>
</dbReference>
<dbReference type="FunFam" id="2.60.120.200:FF:000041">
    <property type="entry name" value="thrombospondin-1"/>
    <property type="match status" value="1"/>
</dbReference>
<dbReference type="Gene3D" id="2.60.120.200">
    <property type="match status" value="2"/>
</dbReference>
<keyword evidence="16" id="KW-1015">Disulfide bond</keyword>
<evidence type="ECO:0000256" key="1">
    <source>
        <dbReference type="ARBA" id="ARBA00004240"/>
    </source>
</evidence>
<evidence type="ECO:0000256" key="19">
    <source>
        <dbReference type="ARBA" id="ARBA00072399"/>
    </source>
</evidence>
<comment type="similarity">
    <text evidence="5">Belongs to the thrombospondin family.</text>
</comment>
<dbReference type="GO" id="GO:0016525">
    <property type="term" value="P:negative regulation of angiogenesis"/>
    <property type="evidence" value="ECO:0007669"/>
    <property type="project" value="TreeGrafter"/>
</dbReference>
<dbReference type="FunFam" id="2.60.120.200:FF:000009">
    <property type="entry name" value="Thrombospondin 1"/>
    <property type="match status" value="1"/>
</dbReference>
<feature type="chain" id="PRO_5025404177" description="Thrombospondin-1" evidence="24">
    <location>
        <begin position="19"/>
        <end position="1227"/>
    </location>
</feature>
<evidence type="ECO:0000256" key="8">
    <source>
        <dbReference type="ARBA" id="ARBA00022536"/>
    </source>
</evidence>
<evidence type="ECO:0000256" key="16">
    <source>
        <dbReference type="ARBA" id="ARBA00023157"/>
    </source>
</evidence>
<dbReference type="PRINTS" id="PR01705">
    <property type="entry name" value="TSP1REPEAT"/>
</dbReference>
<evidence type="ECO:0000256" key="22">
    <source>
        <dbReference type="PROSITE-ProRule" id="PRU00634"/>
    </source>
</evidence>
<comment type="subcellular location">
    <subcellularLocation>
        <location evidence="2">Cell surface</location>
    </subcellularLocation>
    <subcellularLocation>
        <location evidence="1">Endoplasmic reticulum</location>
    </subcellularLocation>
    <subcellularLocation>
        <location evidence="3">Sarcoplasmic reticulum</location>
    </subcellularLocation>
    <subcellularLocation>
        <location evidence="4">Secreted</location>
        <location evidence="4">Extracellular space</location>
        <location evidence="4">Extracellular matrix</location>
    </subcellularLocation>
</comment>
<dbReference type="SUPFAM" id="SSF49899">
    <property type="entry name" value="Concanavalin A-like lectins/glucanases"/>
    <property type="match status" value="2"/>
</dbReference>
<keyword evidence="11" id="KW-0677">Repeat</keyword>